<dbReference type="Gene3D" id="2.40.70.10">
    <property type="entry name" value="Acid Proteases"/>
    <property type="match status" value="2"/>
</dbReference>
<dbReference type="Pfam" id="PF13975">
    <property type="entry name" value="gag-asp_proteas"/>
    <property type="match status" value="1"/>
</dbReference>
<dbReference type="EMBL" id="CP075868">
    <property type="protein sequence ID" value="QYT03244.1"/>
    <property type="molecule type" value="Genomic_DNA"/>
</dbReference>
<name>A0A8G0LKY7_9HYPO</name>
<sequence>MESVFNDISYDPFAETAYDRRRRLLRLFEKTQAELKAFGSLEESPHTALQNINPIPPEPIERLDYSFDVSLENITNTELRPWVNWRGKSWYLGLGQKFVKDGRKGRKIEELTYVICGEPFPDFSTSTEFKRTEDFSSGEKEFYLAGSVNSTVVEALPDTGAEACFISPHLTSRLGLHPAPGSRKRITLANKKVVKSPGMVTVPWTFTNEQITHTINCWILPGCTSDLVLGNGFLKATNALKKVCHRIKSKFFGVSRRLSLSYLGNEKQRLRGYLNGHSTAALADTGSDAMFINGAYARRIGLDIDSDVENQVQVRLADGSTIMTSGMVRDINWEVGKMTVQCMFYVLENLCVDVILSKNYLFEKNIFSEQEEHFFDINSEDDSEDDHDDGYGDYILHFCILSIDTKVHAGILTLQGKKEQEKLEELCRRDRARDKIMALPEDQREAATKIENAQQQLWEAQKSEREAKWIAELHTVAGNVQHSVTRRSRWKNRISFSFLMKGSRR</sequence>
<gene>
    <name evidence="1" type="ORF">H0G86_010214</name>
</gene>
<reference evidence="1 2" key="1">
    <citation type="journal article" date="2021" name="BMC Genomics">
        <title>Telomere-to-telomere genome assembly of asparaginase-producing Trichoderma simmonsii.</title>
        <authorList>
            <person name="Chung D."/>
            <person name="Kwon Y.M."/>
            <person name="Yang Y."/>
        </authorList>
    </citation>
    <scope>NUCLEOTIDE SEQUENCE [LARGE SCALE GENOMIC DNA]</scope>
    <source>
        <strain evidence="1 2">GH-Sj1</strain>
    </source>
</reference>
<dbReference type="Pfam" id="PF13650">
    <property type="entry name" value="Asp_protease_2"/>
    <property type="match status" value="1"/>
</dbReference>
<accession>A0A8G0LKY7</accession>
<evidence type="ECO:0008006" key="3">
    <source>
        <dbReference type="Google" id="ProtNLM"/>
    </source>
</evidence>
<proteinExistence type="predicted"/>
<dbReference type="AlphaFoldDB" id="A0A8G0LKY7"/>
<evidence type="ECO:0000313" key="1">
    <source>
        <dbReference type="EMBL" id="QYT03244.1"/>
    </source>
</evidence>
<dbReference type="InterPro" id="IPR021109">
    <property type="entry name" value="Peptidase_aspartic_dom_sf"/>
</dbReference>
<protein>
    <recommendedName>
        <fullName evidence="3">Peptidase A2 domain-containing protein</fullName>
    </recommendedName>
</protein>
<dbReference type="Proteomes" id="UP000826661">
    <property type="component" value="Chromosome V"/>
</dbReference>
<dbReference type="CDD" id="cd00303">
    <property type="entry name" value="retropepsin_like"/>
    <property type="match status" value="2"/>
</dbReference>
<evidence type="ECO:0000313" key="2">
    <source>
        <dbReference type="Proteomes" id="UP000826661"/>
    </source>
</evidence>
<dbReference type="SUPFAM" id="SSF50630">
    <property type="entry name" value="Acid proteases"/>
    <property type="match status" value="2"/>
</dbReference>
<organism evidence="1 2">
    <name type="scientific">Trichoderma simmonsii</name>
    <dbReference type="NCBI Taxonomy" id="1491479"/>
    <lineage>
        <taxon>Eukaryota</taxon>
        <taxon>Fungi</taxon>
        <taxon>Dikarya</taxon>
        <taxon>Ascomycota</taxon>
        <taxon>Pezizomycotina</taxon>
        <taxon>Sordariomycetes</taxon>
        <taxon>Hypocreomycetidae</taxon>
        <taxon>Hypocreales</taxon>
        <taxon>Hypocreaceae</taxon>
        <taxon>Trichoderma</taxon>
    </lineage>
</organism>
<keyword evidence="2" id="KW-1185">Reference proteome</keyword>